<dbReference type="Proteomes" id="UP000799118">
    <property type="component" value="Unassembled WGS sequence"/>
</dbReference>
<evidence type="ECO:0000313" key="2">
    <source>
        <dbReference type="Proteomes" id="UP000799118"/>
    </source>
</evidence>
<accession>A0A6A4I4M7</accession>
<sequence length="94" mass="10323">MICSKKERGMSVGLASSTSACKEIATMFPQRTMLTSSEINGNLGVDTHLEYVCRDLDESPNSLSSWASFEMMSRAKSTSTESIIKVKDSFESEV</sequence>
<name>A0A6A4I4M7_9AGAR</name>
<feature type="non-terminal residue" evidence="1">
    <location>
        <position position="94"/>
    </location>
</feature>
<proteinExistence type="predicted"/>
<evidence type="ECO:0000313" key="1">
    <source>
        <dbReference type="EMBL" id="KAE9404883.1"/>
    </source>
</evidence>
<protein>
    <submittedName>
        <fullName evidence="1">Uncharacterized protein</fullName>
    </submittedName>
</protein>
<dbReference type="AlphaFoldDB" id="A0A6A4I4M7"/>
<dbReference type="PROSITE" id="PS51257">
    <property type="entry name" value="PROKAR_LIPOPROTEIN"/>
    <property type="match status" value="1"/>
</dbReference>
<keyword evidence="2" id="KW-1185">Reference proteome</keyword>
<dbReference type="EMBL" id="ML769413">
    <property type="protein sequence ID" value="KAE9404883.1"/>
    <property type="molecule type" value="Genomic_DNA"/>
</dbReference>
<organism evidence="1 2">
    <name type="scientific">Gymnopus androsaceus JB14</name>
    <dbReference type="NCBI Taxonomy" id="1447944"/>
    <lineage>
        <taxon>Eukaryota</taxon>
        <taxon>Fungi</taxon>
        <taxon>Dikarya</taxon>
        <taxon>Basidiomycota</taxon>
        <taxon>Agaricomycotina</taxon>
        <taxon>Agaricomycetes</taxon>
        <taxon>Agaricomycetidae</taxon>
        <taxon>Agaricales</taxon>
        <taxon>Marasmiineae</taxon>
        <taxon>Omphalotaceae</taxon>
        <taxon>Gymnopus</taxon>
    </lineage>
</organism>
<reference evidence="1" key="1">
    <citation type="journal article" date="2019" name="Environ. Microbiol.">
        <title>Fungal ecological strategies reflected in gene transcription - a case study of two litter decomposers.</title>
        <authorList>
            <person name="Barbi F."/>
            <person name="Kohler A."/>
            <person name="Barry K."/>
            <person name="Baskaran P."/>
            <person name="Daum C."/>
            <person name="Fauchery L."/>
            <person name="Ihrmark K."/>
            <person name="Kuo A."/>
            <person name="LaButti K."/>
            <person name="Lipzen A."/>
            <person name="Morin E."/>
            <person name="Grigoriev I.V."/>
            <person name="Henrissat B."/>
            <person name="Lindahl B."/>
            <person name="Martin F."/>
        </authorList>
    </citation>
    <scope>NUCLEOTIDE SEQUENCE</scope>
    <source>
        <strain evidence="1">JB14</strain>
    </source>
</reference>
<gene>
    <name evidence="1" type="ORF">BT96DRAFT_916555</name>
</gene>